<feature type="domain" description="MARVEL" evidence="7">
    <location>
        <begin position="38"/>
        <end position="169"/>
    </location>
</feature>
<feature type="transmembrane region" description="Helical" evidence="6">
    <location>
        <begin position="77"/>
        <end position="97"/>
    </location>
</feature>
<dbReference type="OMA" id="NHKKGAE"/>
<keyword evidence="9" id="KW-1185">Reference proteome</keyword>
<dbReference type="EnsemblMetazoa" id="OVOC952.1">
    <property type="protein sequence ID" value="OVOC952.1"/>
    <property type="gene ID" value="WBGene00237761"/>
</dbReference>
<dbReference type="InterPro" id="IPR008253">
    <property type="entry name" value="Marvel"/>
</dbReference>
<comment type="subcellular location">
    <subcellularLocation>
        <location evidence="1">Membrane</location>
        <topology evidence="1">Multi-pass membrane protein</topology>
    </subcellularLocation>
</comment>
<feature type="transmembrane region" description="Helical" evidence="6">
    <location>
        <begin position="48"/>
        <end position="71"/>
    </location>
</feature>
<feature type="transmembrane region" description="Helical" evidence="6">
    <location>
        <begin position="140"/>
        <end position="159"/>
    </location>
</feature>
<evidence type="ECO:0000313" key="8">
    <source>
        <dbReference type="EnsemblMetazoa" id="OVOC952.1"/>
    </source>
</evidence>
<sequence length="182" mass="20500">MDDEEQCIMQTITDVSDEQQPQANYQKKIVKPVFDLDYLKTISGMLKCICIVSTLDFISFICLLFGGPAIYRDAGRIIFICISGMLLSLILLIFYLFHIVDLLPQIPWIVAEMIFCFAWAVFFFICGCVLSLIAAQFRGITGYGAAAFFSFGALCAYGLDSYLKFLAWRHDEVAIGGEQSYK</sequence>
<evidence type="ECO:0000256" key="3">
    <source>
        <dbReference type="ARBA" id="ARBA00022989"/>
    </source>
</evidence>
<keyword evidence="2 5" id="KW-0812">Transmembrane</keyword>
<evidence type="ECO:0000256" key="5">
    <source>
        <dbReference type="PROSITE-ProRule" id="PRU00581"/>
    </source>
</evidence>
<evidence type="ECO:0000259" key="7">
    <source>
        <dbReference type="PROSITE" id="PS51225"/>
    </source>
</evidence>
<reference evidence="8" key="2">
    <citation type="submission" date="2022-06" db="UniProtKB">
        <authorList>
            <consortium name="EnsemblMetazoa"/>
        </authorList>
    </citation>
    <scope>IDENTIFICATION</scope>
</reference>
<evidence type="ECO:0000256" key="6">
    <source>
        <dbReference type="SAM" id="Phobius"/>
    </source>
</evidence>
<keyword evidence="3 6" id="KW-1133">Transmembrane helix</keyword>
<evidence type="ECO:0000313" key="9">
    <source>
        <dbReference type="Proteomes" id="UP000024404"/>
    </source>
</evidence>
<dbReference type="EMBL" id="CMVM020000023">
    <property type="status" value="NOT_ANNOTATED_CDS"/>
    <property type="molecule type" value="Genomic_DNA"/>
</dbReference>
<protein>
    <submittedName>
        <fullName evidence="8">MARVEL domain-containing protein</fullName>
    </submittedName>
</protein>
<dbReference type="InterPro" id="IPR050578">
    <property type="entry name" value="MARVEL-CKLF_proteins"/>
</dbReference>
<organism evidence="8 9">
    <name type="scientific">Onchocerca volvulus</name>
    <dbReference type="NCBI Taxonomy" id="6282"/>
    <lineage>
        <taxon>Eukaryota</taxon>
        <taxon>Metazoa</taxon>
        <taxon>Ecdysozoa</taxon>
        <taxon>Nematoda</taxon>
        <taxon>Chromadorea</taxon>
        <taxon>Rhabditida</taxon>
        <taxon>Spirurina</taxon>
        <taxon>Spiruromorpha</taxon>
        <taxon>Filarioidea</taxon>
        <taxon>Onchocercidae</taxon>
        <taxon>Onchocerca</taxon>
    </lineage>
</organism>
<reference evidence="9" key="1">
    <citation type="submission" date="2013-10" db="EMBL/GenBank/DDBJ databases">
        <title>Genome sequencing of Onchocerca volvulus.</title>
        <authorList>
            <person name="Cotton J."/>
            <person name="Tsai J."/>
            <person name="Stanley E."/>
            <person name="Tracey A."/>
            <person name="Holroyd N."/>
            <person name="Lustigman S."/>
            <person name="Berriman M."/>
        </authorList>
    </citation>
    <scope>NUCLEOTIDE SEQUENCE</scope>
</reference>
<evidence type="ECO:0000256" key="1">
    <source>
        <dbReference type="ARBA" id="ARBA00004141"/>
    </source>
</evidence>
<proteinExistence type="predicted"/>
<accession>A0A8R1Y5K2</accession>
<evidence type="ECO:0000256" key="4">
    <source>
        <dbReference type="ARBA" id="ARBA00023136"/>
    </source>
</evidence>
<dbReference type="AlphaFoldDB" id="A0A8R1Y5K2"/>
<dbReference type="PROSITE" id="PS51225">
    <property type="entry name" value="MARVEL"/>
    <property type="match status" value="1"/>
</dbReference>
<dbReference type="PANTHER" id="PTHR22776:SF49">
    <property type="entry name" value="MARVEL DOMAIN-CONTAINING PROTEIN"/>
    <property type="match status" value="1"/>
</dbReference>
<feature type="transmembrane region" description="Helical" evidence="6">
    <location>
        <begin position="109"/>
        <end position="134"/>
    </location>
</feature>
<name>A0A8R1Y5K2_ONCVO</name>
<dbReference type="GO" id="GO:0016020">
    <property type="term" value="C:membrane"/>
    <property type="evidence" value="ECO:0007669"/>
    <property type="project" value="UniProtKB-SubCell"/>
</dbReference>
<dbReference type="Proteomes" id="UP000024404">
    <property type="component" value="Unassembled WGS sequence"/>
</dbReference>
<keyword evidence="4 5" id="KW-0472">Membrane</keyword>
<evidence type="ECO:0000256" key="2">
    <source>
        <dbReference type="ARBA" id="ARBA00022692"/>
    </source>
</evidence>
<dbReference type="PANTHER" id="PTHR22776">
    <property type="entry name" value="MARVEL-CONTAINING POTENTIAL LIPID RAFT-ASSOCIATED PROTEIN"/>
    <property type="match status" value="1"/>
</dbReference>